<evidence type="ECO:0000313" key="1">
    <source>
        <dbReference type="EMBL" id="KAL0099937.1"/>
    </source>
</evidence>
<dbReference type="EMBL" id="JADYXP020000027">
    <property type="protein sequence ID" value="KAL0099937.1"/>
    <property type="molecule type" value="Genomic_DNA"/>
</dbReference>
<keyword evidence="2" id="KW-1185">Reference proteome</keyword>
<reference evidence="1 2" key="1">
    <citation type="submission" date="2023-03" db="EMBL/GenBank/DDBJ databases">
        <title>High recombination rates correlate with genetic variation in Cardiocondyla obscurior ants.</title>
        <authorList>
            <person name="Errbii M."/>
        </authorList>
    </citation>
    <scope>NUCLEOTIDE SEQUENCE [LARGE SCALE GENOMIC DNA]</scope>
    <source>
        <strain evidence="1">Alpha-2009</strain>
        <tissue evidence="1">Whole body</tissue>
    </source>
</reference>
<proteinExistence type="predicted"/>
<evidence type="ECO:0000313" key="2">
    <source>
        <dbReference type="Proteomes" id="UP001430953"/>
    </source>
</evidence>
<accession>A0AAW2EDS0</accession>
<gene>
    <name evidence="1" type="ORF">PUN28_019987</name>
</gene>
<comment type="caution">
    <text evidence="1">The sequence shown here is derived from an EMBL/GenBank/DDBJ whole genome shotgun (WGS) entry which is preliminary data.</text>
</comment>
<dbReference type="Proteomes" id="UP001430953">
    <property type="component" value="Unassembled WGS sequence"/>
</dbReference>
<dbReference type="AlphaFoldDB" id="A0AAW2EDS0"/>
<protein>
    <submittedName>
        <fullName evidence="1">Uncharacterized protein</fullName>
    </submittedName>
</protein>
<name>A0AAW2EDS0_9HYME</name>
<sequence length="133" mass="15614">MTRGEKMRERKKILWKKKKTPECEEKKSNETYRTAQLRLNKNKNQKFSIDSQRWTNILQIATDSNEKRLQTQRGIRDQLSASPTWIIAFSGYATGDHRHADANAVLEILETRKCILEFKKRLPCVRHKDIASA</sequence>
<organism evidence="1 2">
    <name type="scientific">Cardiocondyla obscurior</name>
    <dbReference type="NCBI Taxonomy" id="286306"/>
    <lineage>
        <taxon>Eukaryota</taxon>
        <taxon>Metazoa</taxon>
        <taxon>Ecdysozoa</taxon>
        <taxon>Arthropoda</taxon>
        <taxon>Hexapoda</taxon>
        <taxon>Insecta</taxon>
        <taxon>Pterygota</taxon>
        <taxon>Neoptera</taxon>
        <taxon>Endopterygota</taxon>
        <taxon>Hymenoptera</taxon>
        <taxon>Apocrita</taxon>
        <taxon>Aculeata</taxon>
        <taxon>Formicoidea</taxon>
        <taxon>Formicidae</taxon>
        <taxon>Myrmicinae</taxon>
        <taxon>Cardiocondyla</taxon>
    </lineage>
</organism>